<evidence type="ECO:0000313" key="10">
    <source>
        <dbReference type="EMBL" id="HJE98122.1"/>
    </source>
</evidence>
<evidence type="ECO:0000256" key="4">
    <source>
        <dbReference type="ARBA" id="ARBA00054572"/>
    </source>
</evidence>
<proteinExistence type="inferred from homology"/>
<comment type="function">
    <text evidence="4">Part of the sulfo-TAL (or sulfo-SFT) pathway, a D-sulfoquinovose degradation pathway that produces sulfolactate (SL). Catalyzes the oxidation of 3-sulfolactaldehyde (SLA) to sulfolactate (SL).</text>
</comment>
<evidence type="ECO:0000256" key="5">
    <source>
        <dbReference type="ARBA" id="ARBA00066984"/>
    </source>
</evidence>
<dbReference type="Pfam" id="PF00171">
    <property type="entry name" value="Aldedh"/>
    <property type="match status" value="1"/>
</dbReference>
<reference evidence="10" key="2">
    <citation type="submission" date="2021-09" db="EMBL/GenBank/DDBJ databases">
        <authorList>
            <person name="Gilroy R."/>
        </authorList>
    </citation>
    <scope>NUCLEOTIDE SEQUENCE</scope>
    <source>
        <strain evidence="10">CHK174-6876</strain>
    </source>
</reference>
<dbReference type="InterPro" id="IPR029510">
    <property type="entry name" value="Ald_DH_CS_GLU"/>
</dbReference>
<evidence type="ECO:0000256" key="1">
    <source>
        <dbReference type="ARBA" id="ARBA00009986"/>
    </source>
</evidence>
<evidence type="ECO:0000313" key="11">
    <source>
        <dbReference type="Proteomes" id="UP000707535"/>
    </source>
</evidence>
<accession>A0A921K1N8</accession>
<comment type="similarity">
    <text evidence="1 8">Belongs to the aldehyde dehydrogenase family.</text>
</comment>
<dbReference type="InterPro" id="IPR016162">
    <property type="entry name" value="Ald_DH_N"/>
</dbReference>
<dbReference type="GO" id="GO:0005829">
    <property type="term" value="C:cytosol"/>
    <property type="evidence" value="ECO:0007669"/>
    <property type="project" value="TreeGrafter"/>
</dbReference>
<dbReference type="SUPFAM" id="SSF53720">
    <property type="entry name" value="ALDH-like"/>
    <property type="match status" value="1"/>
</dbReference>
<gene>
    <name evidence="10" type="primary">aldA</name>
    <name evidence="10" type="ORF">K8V00_10945</name>
</gene>
<protein>
    <recommendedName>
        <fullName evidence="6">3-sulfolactaldehyde dehydrogenase</fullName>
        <ecNumber evidence="5">1.2.1.97</ecNumber>
    </recommendedName>
</protein>
<dbReference type="Gene3D" id="3.40.309.10">
    <property type="entry name" value="Aldehyde Dehydrogenase, Chain A, domain 2"/>
    <property type="match status" value="1"/>
</dbReference>
<dbReference type="InterPro" id="IPR016163">
    <property type="entry name" value="Ald_DH_C"/>
</dbReference>
<dbReference type="EC" id="1.2.1.97" evidence="5"/>
<evidence type="ECO:0000256" key="6">
    <source>
        <dbReference type="ARBA" id="ARBA00067277"/>
    </source>
</evidence>
<dbReference type="Proteomes" id="UP000707535">
    <property type="component" value="Unassembled WGS sequence"/>
</dbReference>
<dbReference type="CDD" id="cd07088">
    <property type="entry name" value="ALDH_LactADH-AldA"/>
    <property type="match status" value="1"/>
</dbReference>
<dbReference type="NCBIfam" id="NF007497">
    <property type="entry name" value="PRK10090.1"/>
    <property type="match status" value="1"/>
</dbReference>
<dbReference type="EMBL" id="DYXG01000108">
    <property type="protein sequence ID" value="HJE98122.1"/>
    <property type="molecule type" value="Genomic_DNA"/>
</dbReference>
<dbReference type="InterPro" id="IPR016161">
    <property type="entry name" value="Ald_DH/histidinol_DH"/>
</dbReference>
<dbReference type="PROSITE" id="PS00687">
    <property type="entry name" value="ALDEHYDE_DEHYDR_GLU"/>
    <property type="match status" value="1"/>
</dbReference>
<sequence length="474" mass="51277">MSKQFIDGKFVESHSNETIEVLNPANNKPIGEVAKGNEQDVEDAVAGAVKAQKSWAAVNRVKRADIVLQLAAQLEQNKEEIARIYQQEQGKVYSAALGEVENSINYIKYMTGLAQSNKGEVLQNQVDHETIMLIKKPVGVTAGIIPWNAPIFILMRKMIPALVTGCSIIVKPSGETPLGTFKIAELLQKTDIPAGLVQIISGPGSSIGNLLAKNQQINLISITGSTGAGKSVMEAAAANVKKVNLELGGKAPAIVTNKADIDKAVKYIVMARIKNSGQVCTCPERIYVQSGVYDEFVKKVTDAMSKIVTGDPTSPDTDMGPIINKKQLDSIEQKVQDAVSAGAKVLTGGHIIESEGNFYEPTVIVNVDDNSQIMKDEIFGPVLPIAKFDTIDEAIDKANDSPYGLSSYVYTDDLKESMEFSNRLNIGEVYVNCEAEEAITGYHAGWRQSGLGGADGQHGFEEYLNTTVSYLRYE</sequence>
<evidence type="ECO:0000259" key="9">
    <source>
        <dbReference type="Pfam" id="PF00171"/>
    </source>
</evidence>
<dbReference type="AlphaFoldDB" id="A0A921K1N8"/>
<comment type="catalytic activity">
    <reaction evidence="3">
        <text>(2S)-3-sulfolactaldehyde + NAD(+) + H2O = (2S)-3-sulfolactate + NADH + 2 H(+)</text>
        <dbReference type="Rhea" id="RHEA:47932"/>
        <dbReference type="ChEBI" id="CHEBI:15377"/>
        <dbReference type="ChEBI" id="CHEBI:15378"/>
        <dbReference type="ChEBI" id="CHEBI:57540"/>
        <dbReference type="ChEBI" id="CHEBI:57945"/>
        <dbReference type="ChEBI" id="CHEBI:61289"/>
        <dbReference type="ChEBI" id="CHEBI:90109"/>
        <dbReference type="EC" id="1.2.1.97"/>
    </reaction>
    <physiologicalReaction direction="left-to-right" evidence="3">
        <dbReference type="Rhea" id="RHEA:47933"/>
    </physiologicalReaction>
</comment>
<evidence type="ECO:0000256" key="2">
    <source>
        <dbReference type="ARBA" id="ARBA00023002"/>
    </source>
</evidence>
<dbReference type="InterPro" id="IPR050740">
    <property type="entry name" value="Aldehyde_DH_Superfamily"/>
</dbReference>
<dbReference type="FunFam" id="3.40.605.10:FF:000007">
    <property type="entry name" value="NAD/NADP-dependent betaine aldehyde dehydrogenase"/>
    <property type="match status" value="1"/>
</dbReference>
<dbReference type="InterPro" id="IPR015590">
    <property type="entry name" value="Aldehyde_DH_dom"/>
</dbReference>
<feature type="active site" evidence="7">
    <location>
        <position position="246"/>
    </location>
</feature>
<comment type="caution">
    <text evidence="10">The sequence shown here is derived from an EMBL/GenBank/DDBJ whole genome shotgun (WGS) entry which is preliminary data.</text>
</comment>
<feature type="domain" description="Aldehyde dehydrogenase" evidence="9">
    <location>
        <begin position="10"/>
        <end position="467"/>
    </location>
</feature>
<dbReference type="FunFam" id="3.40.309.10:FF:000009">
    <property type="entry name" value="Aldehyde dehydrogenase A"/>
    <property type="match status" value="1"/>
</dbReference>
<dbReference type="GO" id="GO:0009450">
    <property type="term" value="P:gamma-aminobutyric acid catabolic process"/>
    <property type="evidence" value="ECO:0007669"/>
    <property type="project" value="TreeGrafter"/>
</dbReference>
<name>A0A921K1N8_9LACO</name>
<evidence type="ECO:0000256" key="3">
    <source>
        <dbReference type="ARBA" id="ARBA00050326"/>
    </source>
</evidence>
<dbReference type="Gene3D" id="3.40.605.10">
    <property type="entry name" value="Aldehyde Dehydrogenase, Chain A, domain 1"/>
    <property type="match status" value="1"/>
</dbReference>
<evidence type="ECO:0000256" key="8">
    <source>
        <dbReference type="RuleBase" id="RU003345"/>
    </source>
</evidence>
<reference evidence="10" key="1">
    <citation type="journal article" date="2021" name="PeerJ">
        <title>Extensive microbial diversity within the chicken gut microbiome revealed by metagenomics and culture.</title>
        <authorList>
            <person name="Gilroy R."/>
            <person name="Ravi A."/>
            <person name="Getino M."/>
            <person name="Pursley I."/>
            <person name="Horton D.L."/>
            <person name="Alikhan N.F."/>
            <person name="Baker D."/>
            <person name="Gharbi K."/>
            <person name="Hall N."/>
            <person name="Watson M."/>
            <person name="Adriaenssens E.M."/>
            <person name="Foster-Nyarko E."/>
            <person name="Jarju S."/>
            <person name="Secka A."/>
            <person name="Antonio M."/>
            <person name="Oren A."/>
            <person name="Chaudhuri R.R."/>
            <person name="La Ragione R."/>
            <person name="Hildebrand F."/>
            <person name="Pallen M.J."/>
        </authorList>
    </citation>
    <scope>NUCLEOTIDE SEQUENCE</scope>
    <source>
        <strain evidence="10">CHK174-6876</strain>
    </source>
</reference>
<keyword evidence="2 8" id="KW-0560">Oxidoreductase</keyword>
<organism evidence="10 11">
    <name type="scientific">Ligilactobacillus acidipiscis</name>
    <dbReference type="NCBI Taxonomy" id="89059"/>
    <lineage>
        <taxon>Bacteria</taxon>
        <taxon>Bacillati</taxon>
        <taxon>Bacillota</taxon>
        <taxon>Bacilli</taxon>
        <taxon>Lactobacillales</taxon>
        <taxon>Lactobacillaceae</taxon>
        <taxon>Ligilactobacillus</taxon>
    </lineage>
</organism>
<dbReference type="PANTHER" id="PTHR43353">
    <property type="entry name" value="SUCCINATE-SEMIALDEHYDE DEHYDROGENASE, MITOCHONDRIAL"/>
    <property type="match status" value="1"/>
</dbReference>
<dbReference type="GO" id="GO:0004777">
    <property type="term" value="F:succinate-semialdehyde dehydrogenase (NAD+) activity"/>
    <property type="evidence" value="ECO:0007669"/>
    <property type="project" value="TreeGrafter"/>
</dbReference>
<dbReference type="PANTHER" id="PTHR43353:SF5">
    <property type="entry name" value="SUCCINATE-SEMIALDEHYDE DEHYDROGENASE, MITOCHONDRIAL"/>
    <property type="match status" value="1"/>
</dbReference>
<evidence type="ECO:0000256" key="7">
    <source>
        <dbReference type="PROSITE-ProRule" id="PRU10007"/>
    </source>
</evidence>